<dbReference type="WBParaSite" id="RSKR_0000875800.1">
    <property type="protein sequence ID" value="RSKR_0000875800.1"/>
    <property type="gene ID" value="RSKR_0000875800"/>
</dbReference>
<organism evidence="1 2">
    <name type="scientific">Rhabditophanes sp. KR3021</name>
    <dbReference type="NCBI Taxonomy" id="114890"/>
    <lineage>
        <taxon>Eukaryota</taxon>
        <taxon>Metazoa</taxon>
        <taxon>Ecdysozoa</taxon>
        <taxon>Nematoda</taxon>
        <taxon>Chromadorea</taxon>
        <taxon>Rhabditida</taxon>
        <taxon>Tylenchina</taxon>
        <taxon>Panagrolaimomorpha</taxon>
        <taxon>Strongyloidoidea</taxon>
        <taxon>Alloionematidae</taxon>
        <taxon>Rhabditophanes</taxon>
    </lineage>
</organism>
<protein>
    <submittedName>
        <fullName evidence="2">UDENN domain-containing protein</fullName>
    </submittedName>
</protein>
<proteinExistence type="predicted"/>
<dbReference type="Proteomes" id="UP000095286">
    <property type="component" value="Unplaced"/>
</dbReference>
<evidence type="ECO:0000313" key="2">
    <source>
        <dbReference type="WBParaSite" id="RSKR_0000875800.1"/>
    </source>
</evidence>
<name>A0AC35U8W4_9BILA</name>
<accession>A0AC35U8W4</accession>
<sequence>MQVCRLADYFAIISYEYIYEEGSQQGIFSGKEETFPKQNWLDFPLPLGLENVCLPTSRCYTTEPKKPSFYVCTLTDEKGNYQYACCLLTQQKVEAKKSGENLVDDSLYHSKDTLLQPKIYVILSRIPNFDFFRNFLNHIYKGLCEYSESVENMISVVLADIPVHFGRKDPITIPHGLGDFSFVVTKWFSLPLTGKRIYTLMANVGTISNILEIFVNILNDKRIIFVSESLNRLSDACYALRCMIYPMNYSYPYIPILPEMALTILESPTPYIVGVHSSLADRIEDIEDVCIIDLDDGKLVTHQQTSNNPIPDPYYSRLKYMLEVTWNPLIEYADDALQEGVPPLSTPKSLDLKLRACFMRFFIDILYGYRSCLQLIRFYESPLVTFHKTAFLGIREMDDSKLMHDLVSSPMFQSFINDRGIPYRNMDLFDSLVTKFDSVSKNVPLNKAGLQKDLNTIYCELVENEMDGFSSSVASLVTSPHFGATVKEVKKINSLVLDKEISEKVDTNISQTSINYRISTTKQNVPEKCSLRIFEERKQANAGNIEVLKRSLDLIFEGKLSDARRIMSQVELSLNTTSTRVTLCQMLWTNLQPINKATMNPQQFDLVLKLINCALKYEGSEDEHGIAYAMLYLGNIYCRKLSGGEVQFAYTCLQNHAVWNNQRFWEIAFFHDVHQQLRRLYISKQVEMDVSMNESMTNSLKNDAGCPFSIQNCVDTWTLFEKPTAMEVIATRLKQNLKLSDEDIKQLKLEEEAIIYGQAKHYINLMTYMKVPLDASRLIRVNIQHLERQGGDNHDDQSNLNEGKENGYIETSNAESIGKETVRWISSMIDRICAVASLPQLSIKRLEKDIPAFVALHMDNLEQVYNESRRLSAKILKPILCAGEKIVFEAVRCYLLNDNKYVKSKSTSDKSTYPLPAEGAVFLTNYRLIFKGKSCNPLCCEKVIFHSIPVMSLIKDKLILTQDVVNEALAFNIAPQVANKLHDGVCFISVNFDLMRLAFDEDVQIDVITFFVATVSAQRWNSQASNSLFAFQAITPYLIEDPNKINKKSKYEGIKGFQKTLVKGTLKLTGMKKKKLLSGPNSPSKYSKGSLNKAGLMLDGTSIVGTLNRNLPSNDYLDFTNLSSNSLAPIFDMAYNGILYHYLADYERLFYNDHKLAPRYHISFVNNQYDLIKSYPAFILLPITISENVLPKICKAFRNNRFPVITWKNERGAYIARGSEFMNLTVASKLKKQSNKLSKVVQMKSKTLDGAHSKLQLDILEDDEESRHSDQSNATFASSNFSTSSDIFSEYMVALIKLAPLSETSQMLNASSFTSLTSDELSRNSVNSANHTSLAIKSPESIRRNGTSTTSFATNLLRTLGGRSNSKLTDSKKRASTLLDNGTTNHYANYSTPTRQKTSKTNGYEEEGVSLQSKYVLYIFGEKSQAKSIKLDRQCGFVPISYPTTHNVKLCFKRFLKLITQGNIIHNNDNTLVPTPNINVQNGVLIQHSSTVAEIYDSEWIASILNLLTLSSTIGNLIESQNASIALCIEDGSDATCQISSLTQLLLDPFYRTFAGFQILIEKEWLSFGHRFSYRLNHSTDSRSSGIAPMFTMFLDVVNQLCRQFPTAFEMNDFYLRFLAYHSTSSYYVNFLLNSEFERLALEDKVPNDKLEDEFYTRSIWKEIDMIRSKSTYFLNSQYLPTLDKVLNPAIGPENITIWSFYAEDYLIHGHQYDIQLSQKEMNEVEEDRV</sequence>
<evidence type="ECO:0000313" key="1">
    <source>
        <dbReference type="Proteomes" id="UP000095286"/>
    </source>
</evidence>
<reference evidence="2" key="1">
    <citation type="submission" date="2016-11" db="UniProtKB">
        <authorList>
            <consortium name="WormBaseParasite"/>
        </authorList>
    </citation>
    <scope>IDENTIFICATION</scope>
    <source>
        <strain evidence="2">KR3021</strain>
    </source>
</reference>